<protein>
    <submittedName>
        <fullName evidence="1">Uncharacterized protein</fullName>
    </submittedName>
</protein>
<dbReference type="RefSeq" id="WP_014967251.1">
    <property type="nucleotide sequence ID" value="NC_018664.1"/>
</dbReference>
<evidence type="ECO:0000313" key="1">
    <source>
        <dbReference type="EMBL" id="AFS78114.1"/>
    </source>
</evidence>
<dbReference type="HOGENOM" id="CLU_810905_0_0_9"/>
<keyword evidence="2" id="KW-1185">Reference proteome</keyword>
<evidence type="ECO:0000313" key="2">
    <source>
        <dbReference type="Proteomes" id="UP000006094"/>
    </source>
</evidence>
<dbReference type="PATRIC" id="fig|1128398.3.peg.1106"/>
<dbReference type="Proteomes" id="UP000006094">
    <property type="component" value="Chromosome"/>
</dbReference>
<name>K0AY21_GOTA9</name>
<dbReference type="eggNOG" id="ENOG502Z9Y2">
    <property type="taxonomic scope" value="Bacteria"/>
</dbReference>
<reference evidence="1 2" key="1">
    <citation type="journal article" date="2012" name="PLoS ONE">
        <title>The purine-utilizing bacterium Clostridium acidurici 9a: a genome-guided metabolic reconsideration.</title>
        <authorList>
            <person name="Hartwich K."/>
            <person name="Poehlein A."/>
            <person name="Daniel R."/>
        </authorList>
    </citation>
    <scope>NUCLEOTIDE SEQUENCE [LARGE SCALE GENOMIC DNA]</scope>
    <source>
        <strain evidence="2">ATCC 7906 / DSM 604 / BCRC 14475 / CIP 104303 / KCTC 5404 / NCIMB 10678 / 9a</strain>
    </source>
</reference>
<dbReference type="KEGG" id="cad:Curi_c11000"/>
<proteinExistence type="predicted"/>
<dbReference type="OrthoDB" id="6398223at2"/>
<accession>K0AY21</accession>
<sequence>MYTFKNTEQNNQKASEYETKSLLYLLCMRKDSKDIDVLMIDCFNDVTGGNDSLDALWDVQSKGVKSLRPKTVGVALVTLFKNYFSQIEFNHYILFIPKLREGYLNDESLTTYSINNFKDECVFKIKEGLCTEFIKRNKDDDLKIVEIEDFLSKVTFVVADTEKENYTKNIVNFKNKDIKSKKFFIELFDEIRDMQTALKNNCIEGITISSVKDVLNFNRVIKKNDLEVVTINRLIGIDIFNKNNIPFEFLCEIKELNKDDVKDIIQDCNESLSRTLFNKDSKEEFWTFMEKVVKVVKDNPKKSSRKLFNMIPRKVIKRVHTLDEISCIYFISLVQEGLL</sequence>
<dbReference type="STRING" id="1128398.Curi_c11000"/>
<dbReference type="EMBL" id="CP003326">
    <property type="protein sequence ID" value="AFS78114.1"/>
    <property type="molecule type" value="Genomic_DNA"/>
</dbReference>
<organism evidence="1 2">
    <name type="scientific">Gottschalkia acidurici (strain ATCC 7906 / DSM 604 / BCRC 14475 / CIP 104303 / KCTC 5404 / NCIMB 10678 / 9a)</name>
    <name type="common">Clostridium acidurici</name>
    <dbReference type="NCBI Taxonomy" id="1128398"/>
    <lineage>
        <taxon>Bacteria</taxon>
        <taxon>Bacillati</taxon>
        <taxon>Bacillota</taxon>
        <taxon>Tissierellia</taxon>
        <taxon>Tissierellales</taxon>
        <taxon>Gottschalkiaceae</taxon>
        <taxon>Gottschalkia</taxon>
    </lineage>
</organism>
<gene>
    <name evidence="1" type="ordered locus">Curi_c11000</name>
</gene>
<dbReference type="AlphaFoldDB" id="K0AY21"/>